<protein>
    <submittedName>
        <fullName evidence="1">Uncharacterized protein</fullName>
    </submittedName>
</protein>
<comment type="caution">
    <text evidence="1">The sequence shown here is derived from an EMBL/GenBank/DDBJ whole genome shotgun (WGS) entry which is preliminary data.</text>
</comment>
<reference evidence="1 2" key="1">
    <citation type="submission" date="2016-09" db="EMBL/GenBank/DDBJ databases">
        <title>Isolation, identification and antibiotic sensitivity analysis of bacterial pathogen from juvenile Hippocampus erectus with tail-rotted disease.</title>
        <authorList>
            <person name="Yang Q."/>
        </authorList>
    </citation>
    <scope>NUCLEOTIDE SEQUENCE [LARGE SCALE GENOMIC DNA]</scope>
    <source>
        <strain evidence="1 2">HM-10</strain>
    </source>
</reference>
<evidence type="ECO:0000313" key="1">
    <source>
        <dbReference type="EMBL" id="OHY96405.1"/>
    </source>
</evidence>
<gene>
    <name evidence="1" type="ORF">BI375_02505</name>
</gene>
<name>A0ABX3DGA6_9VIBR</name>
<organism evidence="1 2">
    <name type="scientific">Vibrio rotiferianus</name>
    <dbReference type="NCBI Taxonomy" id="190895"/>
    <lineage>
        <taxon>Bacteria</taxon>
        <taxon>Pseudomonadati</taxon>
        <taxon>Pseudomonadota</taxon>
        <taxon>Gammaproteobacteria</taxon>
        <taxon>Vibrionales</taxon>
        <taxon>Vibrionaceae</taxon>
        <taxon>Vibrio</taxon>
    </lineage>
</organism>
<dbReference type="EMBL" id="MKFT01000001">
    <property type="protein sequence ID" value="OHY96405.1"/>
    <property type="molecule type" value="Genomic_DNA"/>
</dbReference>
<dbReference type="RefSeq" id="WP_038893656.1">
    <property type="nucleotide sequence ID" value="NZ_CP174457.1"/>
</dbReference>
<evidence type="ECO:0000313" key="2">
    <source>
        <dbReference type="Proteomes" id="UP000180133"/>
    </source>
</evidence>
<accession>A0ABX3DGA6</accession>
<dbReference type="Proteomes" id="UP000180133">
    <property type="component" value="Unassembled WGS sequence"/>
</dbReference>
<proteinExistence type="predicted"/>
<keyword evidence="2" id="KW-1185">Reference proteome</keyword>
<sequence>MKDNLPYHIPTSTNEQLKFLAKITDIPANLTQNGGVKEVEAIASVILYRHMNRHQRIEAMTLIRSVSNRALMGTLITKVLDTTYVNPQWGVWSLSTNELESDINFHTAISDYAGYIGVGASALSGKDLVKEVWSLKKLGRRHWLLLVIWGSVYFNSRELNKAKKELNRRQTTNHSRLY</sequence>